<dbReference type="PANTHER" id="PTHR13847">
    <property type="entry name" value="SARCOSINE DEHYDROGENASE-RELATED"/>
    <property type="match status" value="1"/>
</dbReference>
<dbReference type="Gene3D" id="3.30.9.10">
    <property type="entry name" value="D-Amino Acid Oxidase, subunit A, domain 2"/>
    <property type="match status" value="1"/>
</dbReference>
<dbReference type="AlphaFoldDB" id="A0AA38XAX0"/>
<evidence type="ECO:0000313" key="3">
    <source>
        <dbReference type="EMBL" id="KAJ9609995.1"/>
    </source>
</evidence>
<sequence length="441" mass="47084">MSIVILGGGIIGLSTAYYLSRADSPPKIHIVDSSPTLFTSASGYAGGFVALDWFSPSVASLGALSFRLHRELAERHGGSTKWGYAGSHVYSLSVAERGASSKRKKSKEGKGEDWISAGTSRAQVAPSKGDMVNPDGSPAVWTPQIGGTLETIGQPEDCAQVEPRELCEFLLEECKSKGVELHLSNRATGVLTDSGGALKGLQLQCTDAGQPKVKELECKSVVIAAGAWTPRAFKVLFPQSTLRIPIEPLAGHSLVVRSPRYKTPFVNTSKRNISGGKDHWMCYAIYCAPGRHWSYAPEAFARLSGGGETEIWLGGLNDPTLALPDISTDVKNMIDPESIRDLRKTTVRLTGLAKEGNEVNQDDLESIREGLCFRPISQRGTPLIGKVPDNHLGIKTGEGGVFIASGHGPWGISLSLGTGKVMSEMLTGQDTSADIRALRVA</sequence>
<dbReference type="EMBL" id="JAPDRK010000008">
    <property type="protein sequence ID" value="KAJ9609995.1"/>
    <property type="molecule type" value="Genomic_DNA"/>
</dbReference>
<dbReference type="GO" id="GO:0005829">
    <property type="term" value="C:cytosol"/>
    <property type="evidence" value="ECO:0007669"/>
    <property type="project" value="GOC"/>
</dbReference>
<dbReference type="InterPro" id="IPR006076">
    <property type="entry name" value="FAD-dep_OxRdtase"/>
</dbReference>
<evidence type="ECO:0000256" key="1">
    <source>
        <dbReference type="SAM" id="MobiDB-lite"/>
    </source>
</evidence>
<evidence type="ECO:0000313" key="4">
    <source>
        <dbReference type="Proteomes" id="UP001172673"/>
    </source>
</evidence>
<dbReference type="PANTHER" id="PTHR13847:SF185">
    <property type="entry name" value="FAD DEPENDENT OXIDOREDUCTASE SUPERFAMILY (AFU_ORTHOLOGUE AFUA_3G02360)"/>
    <property type="match status" value="1"/>
</dbReference>
<keyword evidence="4" id="KW-1185">Reference proteome</keyword>
<gene>
    <name evidence="3" type="ORF">H2200_006325</name>
</gene>
<dbReference type="GO" id="GO:0042147">
    <property type="term" value="P:retrograde transport, endosome to Golgi"/>
    <property type="evidence" value="ECO:0007669"/>
    <property type="project" value="TreeGrafter"/>
</dbReference>
<feature type="region of interest" description="Disordered" evidence="1">
    <location>
        <begin position="100"/>
        <end position="135"/>
    </location>
</feature>
<organism evidence="3 4">
    <name type="scientific">Cladophialophora chaetospira</name>
    <dbReference type="NCBI Taxonomy" id="386627"/>
    <lineage>
        <taxon>Eukaryota</taxon>
        <taxon>Fungi</taxon>
        <taxon>Dikarya</taxon>
        <taxon>Ascomycota</taxon>
        <taxon>Pezizomycotina</taxon>
        <taxon>Eurotiomycetes</taxon>
        <taxon>Chaetothyriomycetidae</taxon>
        <taxon>Chaetothyriales</taxon>
        <taxon>Herpotrichiellaceae</taxon>
        <taxon>Cladophialophora</taxon>
    </lineage>
</organism>
<comment type="caution">
    <text evidence="3">The sequence shown here is derived from an EMBL/GenBank/DDBJ whole genome shotgun (WGS) entry which is preliminary data.</text>
</comment>
<protein>
    <recommendedName>
        <fullName evidence="2">FAD dependent oxidoreductase domain-containing protein</fullName>
    </recommendedName>
</protein>
<dbReference type="Pfam" id="PF01266">
    <property type="entry name" value="DAO"/>
    <property type="match status" value="1"/>
</dbReference>
<feature type="domain" description="FAD dependent oxidoreductase" evidence="2">
    <location>
        <begin position="3"/>
        <end position="425"/>
    </location>
</feature>
<dbReference type="Proteomes" id="UP001172673">
    <property type="component" value="Unassembled WGS sequence"/>
</dbReference>
<accession>A0AA38XAX0</accession>
<dbReference type="Gene3D" id="3.50.50.60">
    <property type="entry name" value="FAD/NAD(P)-binding domain"/>
    <property type="match status" value="1"/>
</dbReference>
<dbReference type="InterPro" id="IPR036188">
    <property type="entry name" value="FAD/NAD-bd_sf"/>
</dbReference>
<proteinExistence type="predicted"/>
<reference evidence="3" key="1">
    <citation type="submission" date="2022-10" db="EMBL/GenBank/DDBJ databases">
        <title>Culturing micro-colonial fungi from biological soil crusts in the Mojave desert and describing Neophaeococcomyces mojavensis, and introducing the new genera and species Taxawa tesnikishii.</title>
        <authorList>
            <person name="Kurbessoian T."/>
            <person name="Stajich J.E."/>
        </authorList>
    </citation>
    <scope>NUCLEOTIDE SEQUENCE</scope>
    <source>
        <strain evidence="3">TK_41</strain>
    </source>
</reference>
<dbReference type="SUPFAM" id="SSF51905">
    <property type="entry name" value="FAD/NAD(P)-binding domain"/>
    <property type="match status" value="1"/>
</dbReference>
<evidence type="ECO:0000259" key="2">
    <source>
        <dbReference type="Pfam" id="PF01266"/>
    </source>
</evidence>
<dbReference type="GO" id="GO:0005770">
    <property type="term" value="C:late endosome"/>
    <property type="evidence" value="ECO:0007669"/>
    <property type="project" value="TreeGrafter"/>
</dbReference>
<name>A0AA38XAX0_9EURO</name>